<keyword evidence="1" id="KW-0433">Leucine-rich repeat</keyword>
<dbReference type="eggNOG" id="KOG0619">
    <property type="taxonomic scope" value="Eukaryota"/>
</dbReference>
<dbReference type="PROSITE" id="PS50181">
    <property type="entry name" value="FBOX"/>
    <property type="match status" value="1"/>
</dbReference>
<evidence type="ECO:0000259" key="3">
    <source>
        <dbReference type="PROSITE" id="PS50181"/>
    </source>
</evidence>
<accession>G3BD99</accession>
<dbReference type="EMBL" id="GL996528">
    <property type="protein sequence ID" value="EGV60277.1"/>
    <property type="molecule type" value="Genomic_DNA"/>
</dbReference>
<evidence type="ECO:0000256" key="1">
    <source>
        <dbReference type="ARBA" id="ARBA00022614"/>
    </source>
</evidence>
<dbReference type="InterPro" id="IPR032675">
    <property type="entry name" value="LRR_dom_sf"/>
</dbReference>
<organism evidence="5">
    <name type="scientific">Candida tenuis (strain ATCC 10573 / BCRC 21748 / CBS 615 / JCM 9827 / NBRC 10315 / NRRL Y-1498 / VKM Y-70)</name>
    <name type="common">Yeast</name>
    <name type="synonym">Yamadazyma tenuis</name>
    <dbReference type="NCBI Taxonomy" id="590646"/>
    <lineage>
        <taxon>Eukaryota</taxon>
        <taxon>Fungi</taxon>
        <taxon>Dikarya</taxon>
        <taxon>Ascomycota</taxon>
        <taxon>Saccharomycotina</taxon>
        <taxon>Pichiomycetes</taxon>
        <taxon>Debaryomycetaceae</taxon>
        <taxon>Yamadazyma</taxon>
    </lineage>
</organism>
<dbReference type="InterPro" id="IPR003591">
    <property type="entry name" value="Leu-rich_rpt_typical-subtyp"/>
</dbReference>
<feature type="domain" description="F-box" evidence="3">
    <location>
        <begin position="3"/>
        <end position="55"/>
    </location>
</feature>
<dbReference type="SUPFAM" id="SSF52047">
    <property type="entry name" value="RNI-like"/>
    <property type="match status" value="1"/>
</dbReference>
<dbReference type="PANTHER" id="PTHR45617:SF173">
    <property type="entry name" value="RE54577P"/>
    <property type="match status" value="1"/>
</dbReference>
<dbReference type="STRING" id="590646.G3BD99"/>
<keyword evidence="2" id="KW-0677">Repeat</keyword>
<dbReference type="InterPro" id="IPR001611">
    <property type="entry name" value="Leu-rich_rpt"/>
</dbReference>
<dbReference type="HOGENOM" id="CLU_018538_0_0_1"/>
<dbReference type="KEGG" id="cten:18250534"/>
<proteinExistence type="predicted"/>
<dbReference type="PANTHER" id="PTHR45617">
    <property type="entry name" value="LEUCINE RICH REPEAT FAMILY PROTEIN"/>
    <property type="match status" value="1"/>
</dbReference>
<name>G3BD99_CANTC</name>
<dbReference type="Proteomes" id="UP000000707">
    <property type="component" value="Unassembled WGS sequence"/>
</dbReference>
<dbReference type="GeneID" id="18250534"/>
<dbReference type="PROSITE" id="PS51450">
    <property type="entry name" value="LRR"/>
    <property type="match status" value="2"/>
</dbReference>
<dbReference type="OrthoDB" id="4090081at2759"/>
<keyword evidence="5" id="KW-1185">Reference proteome</keyword>
<dbReference type="SMART" id="SM00369">
    <property type="entry name" value="LRR_TYP"/>
    <property type="match status" value="4"/>
</dbReference>
<dbReference type="SUPFAM" id="SSF52058">
    <property type="entry name" value="L domain-like"/>
    <property type="match status" value="1"/>
</dbReference>
<sequence length="767" mass="86755">MEYHKISTLPGEVIEHILSYLDISEVSFLANQIRNLSEKPTASLSNLTNQVLRYIAHCNICYTNRLSNYTILGLYILTPSYISKKDLDLVKSQESLLSMMRFCKWAGDQLTNEVTLTYYVKELSDLVDFRDVVYELGRDFQSMNFTFNIELEFDPAMLAVMDLSYIISMFKTSNFGRFITSMLITNYVPYCLIDYHDFPNLKRIWLVNSNLHAMDDSYLTQTKITDSFMCPDPFGNINNMSIVLKTGLPSTLTTLTLNHVTISREVLKYQYPSKLVKLDLESVKDLSHGKFFCGLLKANVNSKVLKDLRLQKLDGLTPENNQELHILIQKCCPVLNNLSVSPDQYPTTGSDVQSLVYLSNLKSIDISKPFVMTNFADVFKSLVSLRLENCDIDSLGELIFPPFLESLDLSYNPIEWSYPIAFPPRLTTLELRNTGLRKLNYLVLPRGLTILSLEVNLLTTIDDFKFPPRLRSLGIGSNRINKIQNHYLPPTLAILHLTENFVSNPVNFEVNARGEKLNIFSLYLNHNSIQDLTGFTFGSSLKVLNLDGNNISTLKNIDFKDLIELSVCGCNMNSIRNSKFGTSLSILNMGNNNLRTLPQGLPVSLKTLDLSFNEISTIDFDAFAHLSGVDRLSVSHNSLRQVKLRLHPNLRFVDFSCNKIVSFHLSYDKSLLTNNTTSLTSVNLSSNRLSKFSPDNLGITEVIQHNVLFEIDVSANKINSNQLDPNKFPPSMNALFVGYTGRQDAFGYDIAGNLINCEFCSGKKVET</sequence>
<gene>
    <name evidence="4" type="ORF">CANTEDRAFT_95730</name>
</gene>
<evidence type="ECO:0000313" key="5">
    <source>
        <dbReference type="Proteomes" id="UP000000707"/>
    </source>
</evidence>
<dbReference type="Pfam" id="PF00560">
    <property type="entry name" value="LRR_1"/>
    <property type="match status" value="1"/>
</dbReference>
<protein>
    <submittedName>
        <fullName evidence="4">L domain-like protein</fullName>
    </submittedName>
</protein>
<dbReference type="AlphaFoldDB" id="G3BD99"/>
<evidence type="ECO:0000313" key="4">
    <source>
        <dbReference type="EMBL" id="EGV60277.1"/>
    </source>
</evidence>
<reference evidence="4 5" key="1">
    <citation type="journal article" date="2011" name="Proc. Natl. Acad. Sci. U.S.A.">
        <title>Comparative genomics of xylose-fermenting fungi for enhanced biofuel production.</title>
        <authorList>
            <person name="Wohlbach D.J."/>
            <person name="Kuo A."/>
            <person name="Sato T.K."/>
            <person name="Potts K.M."/>
            <person name="Salamov A.A."/>
            <person name="LaButti K.M."/>
            <person name="Sun H."/>
            <person name="Clum A."/>
            <person name="Pangilinan J.L."/>
            <person name="Lindquist E.A."/>
            <person name="Lucas S."/>
            <person name="Lapidus A."/>
            <person name="Jin M."/>
            <person name="Gunawan C."/>
            <person name="Balan V."/>
            <person name="Dale B.E."/>
            <person name="Jeffries T.W."/>
            <person name="Zinkel R."/>
            <person name="Barry K.W."/>
            <person name="Grigoriev I.V."/>
            <person name="Gasch A.P."/>
        </authorList>
    </citation>
    <scope>NUCLEOTIDE SEQUENCE [LARGE SCALE GENOMIC DNA]</scope>
    <source>
        <strain evidence="5">ATCC 10573 / BCRC 21748 / CBS 615 / JCM 9827 / NBRC 10315 / NRRL Y-1498 / VKM Y-70</strain>
    </source>
</reference>
<dbReference type="Gene3D" id="3.80.10.10">
    <property type="entry name" value="Ribonuclease Inhibitor"/>
    <property type="match status" value="2"/>
</dbReference>
<evidence type="ECO:0000256" key="2">
    <source>
        <dbReference type="ARBA" id="ARBA00022737"/>
    </source>
</evidence>
<dbReference type="Pfam" id="PF13855">
    <property type="entry name" value="LRR_8"/>
    <property type="match status" value="1"/>
</dbReference>
<dbReference type="InterPro" id="IPR001810">
    <property type="entry name" value="F-box_dom"/>
</dbReference>
<dbReference type="RefSeq" id="XP_006689491.1">
    <property type="nucleotide sequence ID" value="XM_006689428.1"/>
</dbReference>